<protein>
    <submittedName>
        <fullName evidence="6">Serine protease</fullName>
        <ecNumber evidence="6">3.4.21.-</ecNumber>
    </submittedName>
</protein>
<keyword evidence="6" id="KW-0645">Protease</keyword>
<dbReference type="Pfam" id="PF13365">
    <property type="entry name" value="Trypsin_2"/>
    <property type="match status" value="1"/>
</dbReference>
<evidence type="ECO:0000256" key="1">
    <source>
        <dbReference type="ARBA" id="ARBA00004141"/>
    </source>
</evidence>
<gene>
    <name evidence="6" type="ordered locus">RSal33209_2790</name>
</gene>
<keyword evidence="6" id="KW-0378">Hydrolase</keyword>
<dbReference type="HOGENOM" id="CLU_043139_0_0_11"/>
<keyword evidence="7" id="KW-1185">Reference proteome</keyword>
<dbReference type="PRINTS" id="PR00834">
    <property type="entry name" value="PROTEASES2C"/>
</dbReference>
<dbReference type="PANTHER" id="PTHR43019">
    <property type="entry name" value="SERINE ENDOPROTEASE DEGS"/>
    <property type="match status" value="1"/>
</dbReference>
<dbReference type="GO" id="GO:0006508">
    <property type="term" value="P:proteolysis"/>
    <property type="evidence" value="ECO:0007669"/>
    <property type="project" value="UniProtKB-KW"/>
</dbReference>
<feature type="transmembrane region" description="Helical" evidence="5">
    <location>
        <begin position="99"/>
        <end position="121"/>
    </location>
</feature>
<dbReference type="EC" id="3.4.21.-" evidence="6"/>
<accession>A9WTJ4</accession>
<dbReference type="InterPro" id="IPR047680">
    <property type="entry name" value="MarP-like"/>
</dbReference>
<sequence length="392" mass="40842">MFGLSWLDIPLLILLIWQLFYGWRVGFLISLCGILGFAAGAVGAFFAVPLVSNWVGDSGWRLAAVVGSALAFIVVGYSIGVGIGSWLSRGVRLKPLKAINRIFGAVASFVIAALLISPVAFSLSNLGVPFVSQVISQSGVIRTIDSFTPTPIKQAIAQWRSAVVSQGIPQLFNQLGPVTQTPPDARTDTPALNNAAQSVLKITGTAFQCGQNQTGSGFVAAPNRVITNAHVVAGVSQPVVETPNGAMPARIVFFDPEQDLAVLAVDGLGVQPLALGAELANGSQTAFQGFPFGGPFQSKPASVQSKGTVLVPNIYGGNNHPEEVYQLAGDVQPGNSGGPLLDMNGKVVGVVFAKADSNQQVGYAFTLKEVSPVVEQAAGLNREVSSGQCTKK</sequence>
<dbReference type="GO" id="GO:0004252">
    <property type="term" value="F:serine-type endopeptidase activity"/>
    <property type="evidence" value="ECO:0007669"/>
    <property type="project" value="InterPro"/>
</dbReference>
<proteinExistence type="predicted"/>
<dbReference type="Gene3D" id="2.40.10.10">
    <property type="entry name" value="Trypsin-like serine proteases"/>
    <property type="match status" value="2"/>
</dbReference>
<dbReference type="AlphaFoldDB" id="A9WTJ4"/>
<dbReference type="KEGG" id="rsa:RSal33209_2790"/>
<dbReference type="GO" id="GO:0016020">
    <property type="term" value="C:membrane"/>
    <property type="evidence" value="ECO:0007669"/>
    <property type="project" value="UniProtKB-SubCell"/>
</dbReference>
<organism evidence="6 7">
    <name type="scientific">Renibacterium salmoninarum (strain ATCC 33209 / DSM 20767 / JCM 11484 / NBRC 15589 / NCIMB 2235)</name>
    <dbReference type="NCBI Taxonomy" id="288705"/>
    <lineage>
        <taxon>Bacteria</taxon>
        <taxon>Bacillati</taxon>
        <taxon>Actinomycetota</taxon>
        <taxon>Actinomycetes</taxon>
        <taxon>Micrococcales</taxon>
        <taxon>Micrococcaceae</taxon>
        <taxon>Renibacterium</taxon>
    </lineage>
</organism>
<feature type="transmembrane region" description="Helical" evidence="5">
    <location>
        <begin position="28"/>
        <end position="50"/>
    </location>
</feature>
<feature type="transmembrane region" description="Helical" evidence="5">
    <location>
        <begin position="6"/>
        <end position="23"/>
    </location>
</feature>
<dbReference type="MEROPS" id="S01.513"/>
<evidence type="ECO:0000313" key="7">
    <source>
        <dbReference type="Proteomes" id="UP000002007"/>
    </source>
</evidence>
<evidence type="ECO:0000256" key="3">
    <source>
        <dbReference type="ARBA" id="ARBA00022989"/>
    </source>
</evidence>
<dbReference type="Pfam" id="PF02674">
    <property type="entry name" value="Colicin_V"/>
    <property type="match status" value="1"/>
</dbReference>
<dbReference type="SUPFAM" id="SSF50494">
    <property type="entry name" value="Trypsin-like serine proteases"/>
    <property type="match status" value="1"/>
</dbReference>
<reference evidence="7" key="1">
    <citation type="journal article" date="2008" name="J. Bacteriol.">
        <title>Genome sequence of the fish pathogen Renibacterium salmoninarum suggests reductive evolution away from an environmental Arthrobacter ancestor.</title>
        <authorList>
            <person name="Wiens G.D."/>
            <person name="Rockey D.D."/>
            <person name="Wu Z."/>
            <person name="Chang J."/>
            <person name="Levy R."/>
            <person name="Crane S."/>
            <person name="Chen D.S."/>
            <person name="Capri G.R."/>
            <person name="Burnett J.R."/>
            <person name="Sudheesh P.S."/>
            <person name="Schipma M.J."/>
            <person name="Burd H."/>
            <person name="Bhattacharyya A."/>
            <person name="Rhodes L.D."/>
            <person name="Kaul R."/>
            <person name="Strom M.S."/>
        </authorList>
    </citation>
    <scope>NUCLEOTIDE SEQUENCE [LARGE SCALE GENOMIC DNA]</scope>
    <source>
        <strain evidence="7">ATCC 33209 / DSM 20767 / JCM 11484 / NBRC 15589 / NCIMB 2235</strain>
    </source>
</reference>
<keyword evidence="2 5" id="KW-0812">Transmembrane</keyword>
<dbReference type="PANTHER" id="PTHR43019:SF23">
    <property type="entry name" value="PROTEASE DO-LIKE 5, CHLOROPLASTIC"/>
    <property type="match status" value="1"/>
</dbReference>
<keyword evidence="3 5" id="KW-1133">Transmembrane helix</keyword>
<dbReference type="InterPro" id="IPR001940">
    <property type="entry name" value="Peptidase_S1C"/>
</dbReference>
<dbReference type="eggNOG" id="COG0265">
    <property type="taxonomic scope" value="Bacteria"/>
</dbReference>
<keyword evidence="4 5" id="KW-0472">Membrane</keyword>
<dbReference type="GO" id="GO:0009403">
    <property type="term" value="P:toxin biosynthetic process"/>
    <property type="evidence" value="ECO:0007669"/>
    <property type="project" value="InterPro"/>
</dbReference>
<dbReference type="EMBL" id="CP000910">
    <property type="protein sequence ID" value="ABY24515.1"/>
    <property type="molecule type" value="Genomic_DNA"/>
</dbReference>
<evidence type="ECO:0000256" key="4">
    <source>
        <dbReference type="ARBA" id="ARBA00023136"/>
    </source>
</evidence>
<comment type="subcellular location">
    <subcellularLocation>
        <location evidence="1">Membrane</location>
        <topology evidence="1">Multi-pass membrane protein</topology>
    </subcellularLocation>
</comment>
<dbReference type="RefSeq" id="WP_012246170.1">
    <property type="nucleotide sequence ID" value="NC_010168.1"/>
</dbReference>
<evidence type="ECO:0000256" key="5">
    <source>
        <dbReference type="SAM" id="Phobius"/>
    </source>
</evidence>
<dbReference type="InterPro" id="IPR003825">
    <property type="entry name" value="Colicin-V_CvpA"/>
</dbReference>
<dbReference type="Proteomes" id="UP000002007">
    <property type="component" value="Chromosome"/>
</dbReference>
<dbReference type="NCBIfam" id="NF033740">
    <property type="entry name" value="MarP_fam_protase"/>
    <property type="match status" value="1"/>
</dbReference>
<dbReference type="eggNOG" id="COG1286">
    <property type="taxonomic scope" value="Bacteria"/>
</dbReference>
<evidence type="ECO:0000256" key="2">
    <source>
        <dbReference type="ARBA" id="ARBA00022692"/>
    </source>
</evidence>
<dbReference type="STRING" id="288705.RSal33209_2790"/>
<feature type="transmembrane region" description="Helical" evidence="5">
    <location>
        <begin position="62"/>
        <end position="87"/>
    </location>
</feature>
<evidence type="ECO:0000313" key="6">
    <source>
        <dbReference type="EMBL" id="ABY24515.1"/>
    </source>
</evidence>
<dbReference type="InterPro" id="IPR043504">
    <property type="entry name" value="Peptidase_S1_PA_chymotrypsin"/>
</dbReference>
<dbReference type="InterPro" id="IPR009003">
    <property type="entry name" value="Peptidase_S1_PA"/>
</dbReference>
<name>A9WTJ4_RENSM</name>